<comment type="caution">
    <text evidence="1">The sequence shown here is derived from an EMBL/GenBank/DDBJ whole genome shotgun (WGS) entry which is preliminary data.</text>
</comment>
<gene>
    <name evidence="1" type="ORF">M5K25_004396</name>
</gene>
<reference evidence="1 2" key="1">
    <citation type="journal article" date="2024" name="Plant Biotechnol. J.">
        <title>Dendrobium thyrsiflorum genome and its molecular insights into genes involved in important horticultural traits.</title>
        <authorList>
            <person name="Chen B."/>
            <person name="Wang J.Y."/>
            <person name="Zheng P.J."/>
            <person name="Li K.L."/>
            <person name="Liang Y.M."/>
            <person name="Chen X.F."/>
            <person name="Zhang C."/>
            <person name="Zhao X."/>
            <person name="He X."/>
            <person name="Zhang G.Q."/>
            <person name="Liu Z.J."/>
            <person name="Xu Q."/>
        </authorList>
    </citation>
    <scope>NUCLEOTIDE SEQUENCE [LARGE SCALE GENOMIC DNA]</scope>
    <source>
        <strain evidence="1">GZMU011</strain>
    </source>
</reference>
<dbReference type="PANTHER" id="PTHR35109:SF1">
    <property type="entry name" value="GLUTAMATE RACEMASE"/>
    <property type="match status" value="1"/>
</dbReference>
<dbReference type="AlphaFoldDB" id="A0ABD0VMN9"/>
<dbReference type="EMBL" id="JANQDX010000004">
    <property type="protein sequence ID" value="KAL0926015.1"/>
    <property type="molecule type" value="Genomic_DNA"/>
</dbReference>
<keyword evidence="2" id="KW-1185">Reference proteome</keyword>
<proteinExistence type="predicted"/>
<dbReference type="PANTHER" id="PTHR35109">
    <property type="entry name" value="GLUTAMATE RACEMASE"/>
    <property type="match status" value="1"/>
</dbReference>
<name>A0ABD0VMN9_DENTH</name>
<evidence type="ECO:0000313" key="1">
    <source>
        <dbReference type="EMBL" id="KAL0926015.1"/>
    </source>
</evidence>
<evidence type="ECO:0000313" key="2">
    <source>
        <dbReference type="Proteomes" id="UP001552299"/>
    </source>
</evidence>
<sequence length="111" mass="12579">MQHKMGRQLPKPKALFGEMKYGRRAIHLANHELSEQNNTKGKGQRAEEALWIPDPRTGIYYPEGNERVMEGIPQGAAAFGRPYWLRNSEGVDKPVSADCNSDIFDHPFLDV</sequence>
<dbReference type="Proteomes" id="UP001552299">
    <property type="component" value="Unassembled WGS sequence"/>
</dbReference>
<evidence type="ECO:0008006" key="3">
    <source>
        <dbReference type="Google" id="ProtNLM"/>
    </source>
</evidence>
<dbReference type="InterPro" id="IPR004926">
    <property type="entry name" value="LEA_3a"/>
</dbReference>
<organism evidence="1 2">
    <name type="scientific">Dendrobium thyrsiflorum</name>
    <name type="common">Pinecone-like raceme dendrobium</name>
    <name type="synonym">Orchid</name>
    <dbReference type="NCBI Taxonomy" id="117978"/>
    <lineage>
        <taxon>Eukaryota</taxon>
        <taxon>Viridiplantae</taxon>
        <taxon>Streptophyta</taxon>
        <taxon>Embryophyta</taxon>
        <taxon>Tracheophyta</taxon>
        <taxon>Spermatophyta</taxon>
        <taxon>Magnoliopsida</taxon>
        <taxon>Liliopsida</taxon>
        <taxon>Asparagales</taxon>
        <taxon>Orchidaceae</taxon>
        <taxon>Epidendroideae</taxon>
        <taxon>Malaxideae</taxon>
        <taxon>Dendrobiinae</taxon>
        <taxon>Dendrobium</taxon>
    </lineage>
</organism>
<protein>
    <recommendedName>
        <fullName evidence="3">Late embryogenesis abundant protein</fullName>
    </recommendedName>
</protein>
<accession>A0ABD0VMN9</accession>
<dbReference type="Pfam" id="PF03242">
    <property type="entry name" value="LEA_3a"/>
    <property type="match status" value="1"/>
</dbReference>